<reference evidence="1 2" key="1">
    <citation type="submission" date="2010-08" db="EMBL/GenBank/DDBJ databases">
        <authorList>
            <person name="Muzny D."/>
            <person name="Qin X."/>
            <person name="Buhay C."/>
            <person name="Dugan-Rocha S."/>
            <person name="Ding Y."/>
            <person name="Chen G."/>
            <person name="Hawes A."/>
            <person name="Holder M."/>
            <person name="Jhangiani S."/>
            <person name="Johnson A."/>
            <person name="Khan Z."/>
            <person name="Li Z."/>
            <person name="Liu W."/>
            <person name="Liu X."/>
            <person name="Perez L."/>
            <person name="Shen H."/>
            <person name="Wang Q."/>
            <person name="Watt J."/>
            <person name="Xi L."/>
            <person name="Xin Y."/>
            <person name="Zhou J."/>
            <person name="Deng J."/>
            <person name="Jiang H."/>
            <person name="Liu Y."/>
            <person name="Qu J."/>
            <person name="Song X.-Z."/>
            <person name="Zhang L."/>
            <person name="Villasana D."/>
            <person name="Johnson A."/>
            <person name="Liu J."/>
            <person name="Liyanage D."/>
            <person name="Lorensuhewa L."/>
            <person name="Robinson T."/>
            <person name="Song A."/>
            <person name="Song B.-B."/>
            <person name="Dinh H."/>
            <person name="Thornton R."/>
            <person name="Coyle M."/>
            <person name="Francisco L."/>
            <person name="Jackson L."/>
            <person name="Javaid M."/>
            <person name="Korchina V."/>
            <person name="Kovar C."/>
            <person name="Mata R."/>
            <person name="Mathew T."/>
            <person name="Ngo R."/>
            <person name="Nguyen L."/>
            <person name="Nguyen N."/>
            <person name="Okwuonu G."/>
            <person name="Ongeri F."/>
            <person name="Pham C."/>
            <person name="Simmons D."/>
            <person name="Wilczek-Boney K."/>
            <person name="Hale W."/>
            <person name="Jakkamsetti A."/>
            <person name="Pham P."/>
            <person name="Ruth R."/>
            <person name="San Lucas F."/>
            <person name="Warren J."/>
            <person name="Zhang J."/>
            <person name="Zhao Z."/>
            <person name="Zhou C."/>
            <person name="Zhu D."/>
            <person name="Lee S."/>
            <person name="Bess C."/>
            <person name="Blankenburg K."/>
            <person name="Forbes L."/>
            <person name="Fu Q."/>
            <person name="Gubbala S."/>
            <person name="Hirani K."/>
            <person name="Jayaseelan J.C."/>
            <person name="Lara F."/>
            <person name="Munidasa M."/>
            <person name="Palculict T."/>
            <person name="Patil S."/>
            <person name="Pu L.-L."/>
            <person name="Saada N."/>
            <person name="Tang L."/>
            <person name="Weissenberger G."/>
            <person name="Zhu Y."/>
            <person name="Hemphill L."/>
            <person name="Shang Y."/>
            <person name="Youmans B."/>
            <person name="Ayvaz T."/>
            <person name="Ross M."/>
            <person name="Santibanez J."/>
            <person name="Aqrawi P."/>
            <person name="Gross S."/>
            <person name="Joshi V."/>
            <person name="Fowler G."/>
            <person name="Nazareth L."/>
            <person name="Reid J."/>
            <person name="Worley K."/>
            <person name="Petrosino J."/>
            <person name="Highlander S."/>
            <person name="Gibbs R."/>
        </authorList>
    </citation>
    <scope>NUCLEOTIDE SEQUENCE [LARGE SCALE GENOMIC DNA]</scope>
    <source>
        <strain evidence="1 2">ATCC 33035</strain>
    </source>
</reference>
<comment type="caution">
    <text evidence="1">The sequence shown here is derived from an EMBL/GenBank/DDBJ whole genome shotgun (WGS) entry which is preliminary data.</text>
</comment>
<evidence type="ECO:0000313" key="2">
    <source>
        <dbReference type="Proteomes" id="UP000003020"/>
    </source>
</evidence>
<protein>
    <submittedName>
        <fullName evidence="1">Uncharacterized protein</fullName>
    </submittedName>
</protein>
<gene>
    <name evidence="1" type="ORF">HMPREF0305_11583</name>
</gene>
<accession>E2S4Y1</accession>
<name>E2S4Y1_9CORY</name>
<evidence type="ECO:0000313" key="1">
    <source>
        <dbReference type="EMBL" id="EFQ80417.1"/>
    </source>
</evidence>
<dbReference type="AlphaFoldDB" id="E2S4Y1"/>
<dbReference type="Proteomes" id="UP000003020">
    <property type="component" value="Unassembled WGS sequence"/>
</dbReference>
<keyword evidence="2" id="KW-1185">Reference proteome</keyword>
<organism evidence="1 2">
    <name type="scientific">Corynebacterium pseudogenitalium ATCC 33035</name>
    <dbReference type="NCBI Taxonomy" id="525264"/>
    <lineage>
        <taxon>Bacteria</taxon>
        <taxon>Bacillati</taxon>
        <taxon>Actinomycetota</taxon>
        <taxon>Actinomycetes</taxon>
        <taxon>Mycobacteriales</taxon>
        <taxon>Corynebacteriaceae</taxon>
        <taxon>Corynebacterium</taxon>
    </lineage>
</organism>
<proteinExistence type="predicted"/>
<dbReference type="HOGENOM" id="CLU_3078898_0_0_11"/>
<sequence>MKLPRALTHALLEQLIRAVQAHKDRIDDVAVGALERGAAHNGTGVLVREKAA</sequence>
<dbReference type="EMBL" id="ABYQ02000011">
    <property type="protein sequence ID" value="EFQ80417.1"/>
    <property type="molecule type" value="Genomic_DNA"/>
</dbReference>